<protein>
    <submittedName>
        <fullName evidence="4">DUF159 family protein</fullName>
    </submittedName>
</protein>
<feature type="region of interest" description="Disordered" evidence="1">
    <location>
        <begin position="20"/>
        <end position="44"/>
    </location>
</feature>
<proteinExistence type="predicted"/>
<evidence type="ECO:0000313" key="3">
    <source>
        <dbReference type="Proteomes" id="UP000050794"/>
    </source>
</evidence>
<name>A0A183UDZ2_TOXCA</name>
<organism evidence="3 4">
    <name type="scientific">Toxocara canis</name>
    <name type="common">Canine roundworm</name>
    <dbReference type="NCBI Taxonomy" id="6265"/>
    <lineage>
        <taxon>Eukaryota</taxon>
        <taxon>Metazoa</taxon>
        <taxon>Ecdysozoa</taxon>
        <taxon>Nematoda</taxon>
        <taxon>Chromadorea</taxon>
        <taxon>Rhabditida</taxon>
        <taxon>Spirurina</taxon>
        <taxon>Ascaridomorpha</taxon>
        <taxon>Ascaridoidea</taxon>
        <taxon>Toxocaridae</taxon>
        <taxon>Toxocara</taxon>
    </lineage>
</organism>
<evidence type="ECO:0000313" key="2">
    <source>
        <dbReference type="EMBL" id="VDM38033.1"/>
    </source>
</evidence>
<evidence type="ECO:0000313" key="4">
    <source>
        <dbReference type="WBParaSite" id="TCNE_0000671201-mRNA-1"/>
    </source>
</evidence>
<dbReference type="AlphaFoldDB" id="A0A183UDZ2"/>
<dbReference type="Proteomes" id="UP000050794">
    <property type="component" value="Unassembled WGS sequence"/>
</dbReference>
<reference evidence="2 3" key="2">
    <citation type="submission" date="2018-11" db="EMBL/GenBank/DDBJ databases">
        <authorList>
            <consortium name="Pathogen Informatics"/>
        </authorList>
    </citation>
    <scope>NUCLEOTIDE SEQUENCE [LARGE SCALE GENOMIC DNA]</scope>
</reference>
<dbReference type="EMBL" id="UYWY01019541">
    <property type="protein sequence ID" value="VDM38033.1"/>
    <property type="molecule type" value="Genomic_DNA"/>
</dbReference>
<dbReference type="WBParaSite" id="TCNE_0000671201-mRNA-1">
    <property type="protein sequence ID" value="TCNE_0000671201-mRNA-1"/>
    <property type="gene ID" value="TCNE_0000671201"/>
</dbReference>
<reference evidence="4" key="1">
    <citation type="submission" date="2016-06" db="UniProtKB">
        <authorList>
            <consortium name="WormBaseParasite"/>
        </authorList>
    </citation>
    <scope>IDENTIFICATION</scope>
</reference>
<accession>A0A183UDZ2</accession>
<gene>
    <name evidence="2" type="ORF">TCNE_LOCUS6712</name>
</gene>
<evidence type="ECO:0000256" key="1">
    <source>
        <dbReference type="SAM" id="MobiDB-lite"/>
    </source>
</evidence>
<sequence>MCNDFRMIEEMSCQKYHEHKARPPFTDDQQSQQPHEIENARQIPRIQRRDSGLVRALDRMWPGVRCAPYESV</sequence>
<keyword evidence="3" id="KW-1185">Reference proteome</keyword>